<evidence type="ECO:0000256" key="1">
    <source>
        <dbReference type="ARBA" id="ARBA00006484"/>
    </source>
</evidence>
<comment type="caution">
    <text evidence="2">The sequence shown here is derived from an EMBL/GenBank/DDBJ whole genome shotgun (WGS) entry which is preliminary data.</text>
</comment>
<comment type="similarity">
    <text evidence="1">Belongs to the short-chain dehydrogenases/reductases (SDR) family.</text>
</comment>
<dbReference type="SUPFAM" id="SSF51735">
    <property type="entry name" value="NAD(P)-binding Rossmann-fold domains"/>
    <property type="match status" value="1"/>
</dbReference>
<dbReference type="EMBL" id="SBHS01000025">
    <property type="protein sequence ID" value="TWU72707.1"/>
    <property type="molecule type" value="Genomic_DNA"/>
</dbReference>
<evidence type="ECO:0008006" key="4">
    <source>
        <dbReference type="Google" id="ProtNLM"/>
    </source>
</evidence>
<dbReference type="GO" id="GO:0005737">
    <property type="term" value="C:cytoplasm"/>
    <property type="evidence" value="ECO:0007669"/>
    <property type="project" value="TreeGrafter"/>
</dbReference>
<dbReference type="Gene3D" id="3.40.50.720">
    <property type="entry name" value="NAD(P)-binding Rossmann-like Domain"/>
    <property type="match status" value="1"/>
</dbReference>
<gene>
    <name evidence="2" type="ORF">ED733_004126</name>
</gene>
<sequence>MALRSIDHAKNDFTILKDKDTRTRGHSQVWNSGKLQNLQALARIVNSAHIPIVIIKRRRWNFKTKALAHSTRSCYHIFLGSRTRYRANAAMTKLRDILAPSNSTAEPIEIDVTNDESIRKAVKYVEDRFGWLDMLVNNADAEFDATFDKDASSFRAISNEAYNVNVAGAEVLTSLFAPLLIKSPHARLIFLSSSSSSLYGTHRSSDPAETQEMETRFSRDGLVGQKGYRCSKVAVNMCMLGWYHTLREDGVKTFAVSHEWSGTHSDASTQDDLSRLEAGDPTLGGQLVRMVVEGERDKDVGRVVTCDGVQRW</sequence>
<dbReference type="GO" id="GO:0019748">
    <property type="term" value="P:secondary metabolic process"/>
    <property type="evidence" value="ECO:0007669"/>
    <property type="project" value="TreeGrafter"/>
</dbReference>
<dbReference type="PANTHER" id="PTHR43544:SF32">
    <property type="entry name" value="CHAIN DEHYDROGENASE, PUTATIVE (AFU_ORTHOLOGUE AFUA_5G01530)-RELATED"/>
    <property type="match status" value="1"/>
</dbReference>
<dbReference type="GO" id="GO:0016491">
    <property type="term" value="F:oxidoreductase activity"/>
    <property type="evidence" value="ECO:0007669"/>
    <property type="project" value="TreeGrafter"/>
</dbReference>
<name>A0A5C6G6I9_METRR</name>
<dbReference type="InterPro" id="IPR002347">
    <property type="entry name" value="SDR_fam"/>
</dbReference>
<reference evidence="3" key="1">
    <citation type="submission" date="2018-12" db="EMBL/GenBank/DDBJ databases">
        <title>The complete genome of Metarhizium rileyi, a key fungal pathogen of Lepidoptera.</title>
        <authorList>
            <person name="Binneck E."/>
            <person name="Lastra C.C.L."/>
            <person name="Sosa-Gomez D.R."/>
        </authorList>
    </citation>
    <scope>NUCLEOTIDE SEQUENCE [LARGE SCALE GENOMIC DNA]</scope>
    <source>
        <strain evidence="3">Cep018-CH2</strain>
    </source>
</reference>
<accession>A0A5C6G6I9</accession>
<organism evidence="2 3">
    <name type="scientific">Metarhizium rileyi (strain RCEF 4871)</name>
    <name type="common">Nomuraea rileyi</name>
    <dbReference type="NCBI Taxonomy" id="1649241"/>
    <lineage>
        <taxon>Eukaryota</taxon>
        <taxon>Fungi</taxon>
        <taxon>Dikarya</taxon>
        <taxon>Ascomycota</taxon>
        <taxon>Pezizomycotina</taxon>
        <taxon>Sordariomycetes</taxon>
        <taxon>Hypocreomycetidae</taxon>
        <taxon>Hypocreales</taxon>
        <taxon>Clavicipitaceae</taxon>
        <taxon>Metarhizium</taxon>
    </lineage>
</organism>
<dbReference type="PANTHER" id="PTHR43544">
    <property type="entry name" value="SHORT-CHAIN DEHYDROGENASE/REDUCTASE"/>
    <property type="match status" value="1"/>
</dbReference>
<evidence type="ECO:0000313" key="2">
    <source>
        <dbReference type="EMBL" id="TWU72707.1"/>
    </source>
</evidence>
<dbReference type="InterPro" id="IPR036291">
    <property type="entry name" value="NAD(P)-bd_dom_sf"/>
</dbReference>
<dbReference type="AlphaFoldDB" id="A0A5C6G6I9"/>
<protein>
    <recommendedName>
        <fullName evidence="4">NAD(P)-binding domain protein</fullName>
    </recommendedName>
</protein>
<dbReference type="InterPro" id="IPR051468">
    <property type="entry name" value="Fungal_SecMetab_SDRs"/>
</dbReference>
<dbReference type="Pfam" id="PF00106">
    <property type="entry name" value="adh_short"/>
    <property type="match status" value="1"/>
</dbReference>
<dbReference type="Proteomes" id="UP000317257">
    <property type="component" value="Unassembled WGS sequence"/>
</dbReference>
<evidence type="ECO:0000313" key="3">
    <source>
        <dbReference type="Proteomes" id="UP000317257"/>
    </source>
</evidence>
<proteinExistence type="inferred from homology"/>